<evidence type="ECO:0000313" key="11">
    <source>
        <dbReference type="Proteomes" id="UP000502996"/>
    </source>
</evidence>
<dbReference type="GO" id="GO:0005886">
    <property type="term" value="C:plasma membrane"/>
    <property type="evidence" value="ECO:0007669"/>
    <property type="project" value="UniProtKB-SubCell"/>
</dbReference>
<dbReference type="Proteomes" id="UP000502996">
    <property type="component" value="Chromosome"/>
</dbReference>
<name>A0A6G6WGW4_9ACTN</name>
<evidence type="ECO:0000256" key="2">
    <source>
        <dbReference type="ARBA" id="ARBA00006683"/>
    </source>
</evidence>
<dbReference type="RefSeq" id="WP_165235733.1">
    <property type="nucleotide sequence ID" value="NZ_CP049257.1"/>
</dbReference>
<dbReference type="Gene3D" id="3.40.50.300">
    <property type="entry name" value="P-loop containing nucleotide triphosphate hydrolases"/>
    <property type="match status" value="1"/>
</dbReference>
<keyword evidence="4 8" id="KW-0812">Transmembrane</keyword>
<dbReference type="PANTHER" id="PTHR32309">
    <property type="entry name" value="TYROSINE-PROTEIN KINASE"/>
    <property type="match status" value="1"/>
</dbReference>
<evidence type="ECO:0000259" key="9">
    <source>
        <dbReference type="Pfam" id="PF02706"/>
    </source>
</evidence>
<evidence type="ECO:0000256" key="8">
    <source>
        <dbReference type="SAM" id="Phobius"/>
    </source>
</evidence>
<feature type="transmembrane region" description="Helical" evidence="8">
    <location>
        <begin position="26"/>
        <end position="44"/>
    </location>
</feature>
<dbReference type="EMBL" id="CP049257">
    <property type="protein sequence ID" value="QIG44397.1"/>
    <property type="molecule type" value="Genomic_DNA"/>
</dbReference>
<organism evidence="10 11">
    <name type="scientific">Nocardioides anomalus</name>
    <dbReference type="NCBI Taxonomy" id="2712223"/>
    <lineage>
        <taxon>Bacteria</taxon>
        <taxon>Bacillati</taxon>
        <taxon>Actinomycetota</taxon>
        <taxon>Actinomycetes</taxon>
        <taxon>Propionibacteriales</taxon>
        <taxon>Nocardioidaceae</taxon>
        <taxon>Nocardioides</taxon>
    </lineage>
</organism>
<accession>A0A6G6WGW4</accession>
<comment type="subcellular location">
    <subcellularLocation>
        <location evidence="1">Cell membrane</location>
        <topology evidence="1">Multi-pass membrane protein</topology>
    </subcellularLocation>
</comment>
<dbReference type="Pfam" id="PF02706">
    <property type="entry name" value="Wzz"/>
    <property type="match status" value="1"/>
</dbReference>
<keyword evidence="11" id="KW-1185">Reference proteome</keyword>
<dbReference type="AlphaFoldDB" id="A0A6G6WGW4"/>
<dbReference type="InterPro" id="IPR003856">
    <property type="entry name" value="LPS_length_determ_N"/>
</dbReference>
<gene>
    <name evidence="10" type="ORF">G5V58_17875</name>
</gene>
<protein>
    <recommendedName>
        <fullName evidence="9">Polysaccharide chain length determinant N-terminal domain-containing protein</fullName>
    </recommendedName>
</protein>
<keyword evidence="5 8" id="KW-1133">Transmembrane helix</keyword>
<evidence type="ECO:0000256" key="1">
    <source>
        <dbReference type="ARBA" id="ARBA00004651"/>
    </source>
</evidence>
<evidence type="ECO:0000313" key="10">
    <source>
        <dbReference type="EMBL" id="QIG44397.1"/>
    </source>
</evidence>
<dbReference type="InterPro" id="IPR050445">
    <property type="entry name" value="Bact_polysacc_biosynth/exp"/>
</dbReference>
<dbReference type="PANTHER" id="PTHR32309:SF31">
    <property type="entry name" value="CAPSULAR EXOPOLYSACCHARIDE FAMILY"/>
    <property type="match status" value="1"/>
</dbReference>
<evidence type="ECO:0000256" key="3">
    <source>
        <dbReference type="ARBA" id="ARBA00022475"/>
    </source>
</evidence>
<sequence length="570" mass="59976">MSPDLTSPSNAGPGSTSTVRAVRHHLPLVLVCLFLGVVGGYLYAGSQVPVYTSTSRVLVDPSVGNPYVPSPSSVRQDELASLETEAQVVRSEEVLSAVLPQFPGLSLGALQRNVQVVIPPNTQVLDITFASEQQNLTQPVADAVAKAFLANRARRSDEVNQTRISRVESRTNAVMEDLRRATADAQSDNAATALYNEQLSGALRNELVSLRAQRTALENSESPTGDVIGPAGAGKSAEGLTATVVPLGVALVGLALGCLLAVLLERSRAVVRSTADVAATGVPVLAAAPASGLRRRDRRRSESEAFGTAVRRLRAAVLELEPRPDIIAVAPPGPTSSDGEVPAAIAESFAKAGHRVVLVRTDGGDNRDGVDVDDRGLAQALLFERVDVRDLLRPSVEPLLSVLSDGGFDAQSRELLVADRVRAVLSPLVRDGYLIVIQAPGVDSAEGEAFFGAADLGIVVVRRGRSQSRTVRNAVQAVRGKSAEALALVVGARPVQRVRTVETGSVTTREAAPTLPLEQRDAGGEQTPPPQQGDAGEEKIPASAKRDSGEEKTPASAKRDAGEEKARTRR</sequence>
<feature type="transmembrane region" description="Helical" evidence="8">
    <location>
        <begin position="244"/>
        <end position="264"/>
    </location>
</feature>
<keyword evidence="3" id="KW-1003">Cell membrane</keyword>
<evidence type="ECO:0000256" key="4">
    <source>
        <dbReference type="ARBA" id="ARBA00022692"/>
    </source>
</evidence>
<feature type="domain" description="Polysaccharide chain length determinant N-terminal" evidence="9">
    <location>
        <begin position="19"/>
        <end position="101"/>
    </location>
</feature>
<dbReference type="KEGG" id="nano:G5V58_17875"/>
<dbReference type="InterPro" id="IPR027417">
    <property type="entry name" value="P-loop_NTPase"/>
</dbReference>
<dbReference type="SUPFAM" id="SSF52540">
    <property type="entry name" value="P-loop containing nucleoside triphosphate hydrolases"/>
    <property type="match status" value="1"/>
</dbReference>
<evidence type="ECO:0000256" key="7">
    <source>
        <dbReference type="SAM" id="MobiDB-lite"/>
    </source>
</evidence>
<reference evidence="10 11" key="1">
    <citation type="submission" date="2020-02" db="EMBL/GenBank/DDBJ databases">
        <title>Full genome sequence of Nocardioides sp. R-3366.</title>
        <authorList>
            <person name="Im W.-T."/>
        </authorList>
    </citation>
    <scope>NUCLEOTIDE SEQUENCE [LARGE SCALE GENOMIC DNA]</scope>
    <source>
        <strain evidence="10 11">R-3366</strain>
    </source>
</reference>
<evidence type="ECO:0000256" key="6">
    <source>
        <dbReference type="ARBA" id="ARBA00023136"/>
    </source>
</evidence>
<keyword evidence="6 8" id="KW-0472">Membrane</keyword>
<feature type="region of interest" description="Disordered" evidence="7">
    <location>
        <begin position="501"/>
        <end position="570"/>
    </location>
</feature>
<proteinExistence type="inferred from homology"/>
<feature type="compositionally biased region" description="Basic and acidic residues" evidence="7">
    <location>
        <begin position="536"/>
        <end position="570"/>
    </location>
</feature>
<evidence type="ECO:0000256" key="5">
    <source>
        <dbReference type="ARBA" id="ARBA00022989"/>
    </source>
</evidence>
<comment type="similarity">
    <text evidence="2">Belongs to the CpsC/CapA family.</text>
</comment>